<comment type="caution">
    <text evidence="2">The sequence shown here is derived from an EMBL/GenBank/DDBJ whole genome shotgun (WGS) entry which is preliminary data.</text>
</comment>
<feature type="compositionally biased region" description="Low complexity" evidence="1">
    <location>
        <begin position="43"/>
        <end position="71"/>
    </location>
</feature>
<protein>
    <submittedName>
        <fullName evidence="2">Uncharacterized protein</fullName>
    </submittedName>
</protein>
<gene>
    <name evidence="2" type="ORF">SNEC2469_LOCUS35373</name>
</gene>
<dbReference type="EMBL" id="CAJNJA010102087">
    <property type="protein sequence ID" value="CAE7944583.1"/>
    <property type="molecule type" value="Genomic_DNA"/>
</dbReference>
<sequence>AKVSKAPPMPYPDRPIAFLAEQPKKPPVKRAPVQPQQSPPPAKAAIAAAPAPSSAASSSSEPVVAKATAEPSPTPAPEDTEYLRRQAFIRQEQTARSLAGMRLLHDGATYAQALQSRIEREMEEQRRADDAAALAKAKPKGPPAHLVGTETRPPSGGLAAGHHPGAWFRDFAGIVAYAPEFPASVVFGIRSAGGLFDFYPG</sequence>
<organism evidence="2 3">
    <name type="scientific">Symbiodinium necroappetens</name>
    <dbReference type="NCBI Taxonomy" id="1628268"/>
    <lineage>
        <taxon>Eukaryota</taxon>
        <taxon>Sar</taxon>
        <taxon>Alveolata</taxon>
        <taxon>Dinophyceae</taxon>
        <taxon>Suessiales</taxon>
        <taxon>Symbiodiniaceae</taxon>
        <taxon>Symbiodinium</taxon>
    </lineage>
</organism>
<evidence type="ECO:0000313" key="2">
    <source>
        <dbReference type="EMBL" id="CAE7944583.1"/>
    </source>
</evidence>
<dbReference type="OrthoDB" id="10674683at2759"/>
<feature type="non-terminal residue" evidence="2">
    <location>
        <position position="1"/>
    </location>
</feature>
<accession>A0A813CJF3</accession>
<evidence type="ECO:0000256" key="1">
    <source>
        <dbReference type="SAM" id="MobiDB-lite"/>
    </source>
</evidence>
<keyword evidence="3" id="KW-1185">Reference proteome</keyword>
<feature type="region of interest" description="Disordered" evidence="1">
    <location>
        <begin position="1"/>
        <end position="80"/>
    </location>
</feature>
<dbReference type="AlphaFoldDB" id="A0A813CJF3"/>
<name>A0A813CJF3_9DINO</name>
<feature type="non-terminal residue" evidence="2">
    <location>
        <position position="201"/>
    </location>
</feature>
<evidence type="ECO:0000313" key="3">
    <source>
        <dbReference type="Proteomes" id="UP000601435"/>
    </source>
</evidence>
<proteinExistence type="predicted"/>
<dbReference type="Proteomes" id="UP000601435">
    <property type="component" value="Unassembled WGS sequence"/>
</dbReference>
<reference evidence="2" key="1">
    <citation type="submission" date="2021-02" db="EMBL/GenBank/DDBJ databases">
        <authorList>
            <person name="Dougan E. K."/>
            <person name="Rhodes N."/>
            <person name="Thang M."/>
            <person name="Chan C."/>
        </authorList>
    </citation>
    <scope>NUCLEOTIDE SEQUENCE</scope>
</reference>